<gene>
    <name evidence="1" type="ORF">LTS18_011237</name>
</gene>
<protein>
    <submittedName>
        <fullName evidence="1">Uncharacterized protein</fullName>
    </submittedName>
</protein>
<keyword evidence="2" id="KW-1185">Reference proteome</keyword>
<dbReference type="Proteomes" id="UP001186974">
    <property type="component" value="Unassembled WGS sequence"/>
</dbReference>
<reference evidence="1" key="1">
    <citation type="submission" date="2024-09" db="EMBL/GenBank/DDBJ databases">
        <title>Black Yeasts Isolated from many extreme environments.</title>
        <authorList>
            <person name="Coleine C."/>
            <person name="Stajich J.E."/>
            <person name="Selbmann L."/>
        </authorList>
    </citation>
    <scope>NUCLEOTIDE SEQUENCE</scope>
    <source>
        <strain evidence="1">CCFEE 5737</strain>
    </source>
</reference>
<comment type="caution">
    <text evidence="1">The sequence shown here is derived from an EMBL/GenBank/DDBJ whole genome shotgun (WGS) entry which is preliminary data.</text>
</comment>
<evidence type="ECO:0000313" key="2">
    <source>
        <dbReference type="Proteomes" id="UP001186974"/>
    </source>
</evidence>
<organism evidence="1 2">
    <name type="scientific">Coniosporium uncinatum</name>
    <dbReference type="NCBI Taxonomy" id="93489"/>
    <lineage>
        <taxon>Eukaryota</taxon>
        <taxon>Fungi</taxon>
        <taxon>Dikarya</taxon>
        <taxon>Ascomycota</taxon>
        <taxon>Pezizomycotina</taxon>
        <taxon>Dothideomycetes</taxon>
        <taxon>Dothideomycetes incertae sedis</taxon>
        <taxon>Coniosporium</taxon>
    </lineage>
</organism>
<accession>A0ACC3D9R0</accession>
<evidence type="ECO:0000313" key="1">
    <source>
        <dbReference type="EMBL" id="KAK3063977.1"/>
    </source>
</evidence>
<dbReference type="EMBL" id="JAWDJW010006656">
    <property type="protein sequence ID" value="KAK3063977.1"/>
    <property type="molecule type" value="Genomic_DNA"/>
</dbReference>
<name>A0ACC3D9R0_9PEZI</name>
<proteinExistence type="predicted"/>
<sequence length="487" mass="51277">MLSFSTAIAPWSAFLVLVAILPGVTTAQTTTAATCSDTLTPSYAAPSVAPGYEARLVANGLYKPRGIIFDTNGNLLVVQQGGGIAGLRLSDGGGACLSVAANATVVKNANLTHGIEMSPDGRTLYASDSDAVYAWNYDAGTMETTSEPRTLVMNMSNSDHVTRTLLLSRKADGLMLVSRGSTENVDPLASDITTGHSQIRAFNVTNATQPYDYPNDGLRIGWGLRNSVGVAEDPATGNIYSVENSVDQLMRDNVDVHINNPGEEMNFHGALINNTYTGQGGNYGYPECYAAWDPAELPRNGSLSVGSQFAIGDAEATINDQTCAERIAPRLTFLAHMAPLDIKFNANGTTAWITFHGSWNRQPPSGYRLSAVQFEDGMPVAPANSTTAENIIMANADNNDCPRGCFRPVGLAWDAQGRLFMSSDSTGEIYVITRTDGSNTEDATPSNTGGSPAPSPSPTTGAAPVHRGALGRAVLGAAVLPALVMFV</sequence>